<dbReference type="GO" id="GO:0003700">
    <property type="term" value="F:DNA-binding transcription factor activity"/>
    <property type="evidence" value="ECO:0007669"/>
    <property type="project" value="InterPro"/>
</dbReference>
<dbReference type="EMBL" id="JAGKSQ010000005">
    <property type="protein sequence ID" value="MBP3952221.1"/>
    <property type="molecule type" value="Genomic_DNA"/>
</dbReference>
<dbReference type="PRINTS" id="PR00035">
    <property type="entry name" value="HTHGNTR"/>
</dbReference>
<proteinExistence type="predicted"/>
<dbReference type="PROSITE" id="PS50949">
    <property type="entry name" value="HTH_GNTR"/>
    <property type="match status" value="1"/>
</dbReference>
<evidence type="ECO:0000256" key="1">
    <source>
        <dbReference type="ARBA" id="ARBA00023015"/>
    </source>
</evidence>
<dbReference type="CDD" id="cd07377">
    <property type="entry name" value="WHTH_GntR"/>
    <property type="match status" value="1"/>
</dbReference>
<dbReference type="CDD" id="cd01541">
    <property type="entry name" value="PBP1_AraR"/>
    <property type="match status" value="1"/>
</dbReference>
<dbReference type="InterPro" id="IPR033532">
    <property type="entry name" value="AraR_ligand_bind_dom"/>
</dbReference>
<reference evidence="5" key="1">
    <citation type="submission" date="2021-03" db="EMBL/GenBank/DDBJ databases">
        <title>Bacillus suaedae sp. nov., isolated from Suaeda aralocaspica.</title>
        <authorList>
            <person name="Lei R.F.R."/>
        </authorList>
    </citation>
    <scope>NUCLEOTIDE SEQUENCE</scope>
    <source>
        <strain evidence="5">YZJH907-2</strain>
    </source>
</reference>
<dbReference type="InterPro" id="IPR046335">
    <property type="entry name" value="LacI/GalR-like_sensor"/>
</dbReference>
<protein>
    <submittedName>
        <fullName evidence="5">GntR family transcriptional regulator</fullName>
    </submittedName>
</protein>
<feature type="domain" description="HTH gntR-type" evidence="4">
    <location>
        <begin position="1"/>
        <end position="69"/>
    </location>
</feature>
<dbReference type="Gene3D" id="1.10.10.10">
    <property type="entry name" value="Winged helix-like DNA-binding domain superfamily/Winged helix DNA-binding domain"/>
    <property type="match status" value="1"/>
</dbReference>
<keyword evidence="2" id="KW-0238">DNA-binding</keyword>
<evidence type="ECO:0000313" key="5">
    <source>
        <dbReference type="EMBL" id="MBP3952221.1"/>
    </source>
</evidence>
<keyword evidence="1" id="KW-0805">Transcription regulation</keyword>
<dbReference type="SUPFAM" id="SSF46785">
    <property type="entry name" value="Winged helix' DNA-binding domain"/>
    <property type="match status" value="1"/>
</dbReference>
<evidence type="ECO:0000256" key="3">
    <source>
        <dbReference type="ARBA" id="ARBA00023163"/>
    </source>
</evidence>
<dbReference type="Proteomes" id="UP000678228">
    <property type="component" value="Unassembled WGS sequence"/>
</dbReference>
<dbReference type="RefSeq" id="WP_210597912.1">
    <property type="nucleotide sequence ID" value="NZ_JAGKSQ010000005.1"/>
</dbReference>
<dbReference type="FunFam" id="1.10.10.10:FF:000079">
    <property type="entry name" value="GntR family transcriptional regulator"/>
    <property type="match status" value="1"/>
</dbReference>
<dbReference type="InterPro" id="IPR036388">
    <property type="entry name" value="WH-like_DNA-bd_sf"/>
</dbReference>
<keyword evidence="6" id="KW-1185">Reference proteome</keyword>
<name>A0A940X044_9BACI</name>
<dbReference type="InterPro" id="IPR028082">
    <property type="entry name" value="Peripla_BP_I"/>
</dbReference>
<evidence type="ECO:0000259" key="4">
    <source>
        <dbReference type="PROSITE" id="PS50949"/>
    </source>
</evidence>
<dbReference type="Pfam" id="PF13377">
    <property type="entry name" value="Peripla_BP_3"/>
    <property type="match status" value="1"/>
</dbReference>
<dbReference type="PANTHER" id="PTHR30146">
    <property type="entry name" value="LACI-RELATED TRANSCRIPTIONAL REPRESSOR"/>
    <property type="match status" value="1"/>
</dbReference>
<dbReference type="GO" id="GO:0000976">
    <property type="term" value="F:transcription cis-regulatory region binding"/>
    <property type="evidence" value="ECO:0007669"/>
    <property type="project" value="TreeGrafter"/>
</dbReference>
<dbReference type="SUPFAM" id="SSF53822">
    <property type="entry name" value="Periplasmic binding protein-like I"/>
    <property type="match status" value="1"/>
</dbReference>
<sequence>MTKYQMVKQAIKSKILNGTYLPNEKISSENSLMKEYGVSRHTIRMAIGELVNEGWLYREQGAGTFCSDRLQTEAAPQKQSKTIAIITTYISNYIFPSIIRGAESYLSDQGYQVSIFSTNNDIESEKRILETILSQHVDGIIIEPTKSAYSNPNINYYLNLERTNIPYIMINAFYDELEPLCLVVDDEKGGFLQTEHLIKQGHKKIIGFFKTDDAQGVKRMKGYIKAHRANQITIDPNYIVTYQSEEKETKPLAELERLLTNEQSIATGIVCYNDELAIKLLDVLREKNLHVPNDISMVSFDDSFLAVVSEVKLTTIRHPQNQMGEDAAKMMVELVEEKHANKKKDIVLNSVTYEPELIIRQSTKHQGVPETN</sequence>
<dbReference type="Gene3D" id="3.40.50.2300">
    <property type="match status" value="2"/>
</dbReference>
<gene>
    <name evidence="5" type="ORF">J7W16_13850</name>
</gene>
<dbReference type="Pfam" id="PF00392">
    <property type="entry name" value="GntR"/>
    <property type="match status" value="1"/>
</dbReference>
<dbReference type="InterPro" id="IPR000524">
    <property type="entry name" value="Tscrpt_reg_HTH_GntR"/>
</dbReference>
<evidence type="ECO:0000256" key="2">
    <source>
        <dbReference type="ARBA" id="ARBA00023125"/>
    </source>
</evidence>
<dbReference type="SMART" id="SM00345">
    <property type="entry name" value="HTH_GNTR"/>
    <property type="match status" value="1"/>
</dbReference>
<dbReference type="AlphaFoldDB" id="A0A940X044"/>
<dbReference type="PANTHER" id="PTHR30146:SF150">
    <property type="entry name" value="ARABINOSE METABOLISM TRANSCRIPTIONAL REPRESSOR"/>
    <property type="match status" value="1"/>
</dbReference>
<accession>A0A940X044</accession>
<dbReference type="InterPro" id="IPR036390">
    <property type="entry name" value="WH_DNA-bd_sf"/>
</dbReference>
<keyword evidence="3" id="KW-0804">Transcription</keyword>
<comment type="caution">
    <text evidence="5">The sequence shown here is derived from an EMBL/GenBank/DDBJ whole genome shotgun (WGS) entry which is preliminary data.</text>
</comment>
<organism evidence="5 6">
    <name type="scientific">Halalkalibacter suaedae</name>
    <dbReference type="NCBI Taxonomy" id="2822140"/>
    <lineage>
        <taxon>Bacteria</taxon>
        <taxon>Bacillati</taxon>
        <taxon>Bacillota</taxon>
        <taxon>Bacilli</taxon>
        <taxon>Bacillales</taxon>
        <taxon>Bacillaceae</taxon>
        <taxon>Halalkalibacter</taxon>
    </lineage>
</organism>
<evidence type="ECO:0000313" key="6">
    <source>
        <dbReference type="Proteomes" id="UP000678228"/>
    </source>
</evidence>